<dbReference type="PANTHER" id="PTHR42679:SF2">
    <property type="entry name" value="S-METHYL-5'-THIOADENOSINE PHOSPHORYLASE"/>
    <property type="match status" value="1"/>
</dbReference>
<dbReference type="NCBIfam" id="NF006599">
    <property type="entry name" value="PRK09136.1"/>
    <property type="match status" value="1"/>
</dbReference>
<feature type="binding site" evidence="3">
    <location>
        <begin position="215"/>
        <end position="217"/>
    </location>
    <ligand>
        <name>substrate</name>
    </ligand>
</feature>
<comment type="caution">
    <text evidence="3">Lacks conserved residue(s) required for the propagation of feature annotation.</text>
</comment>
<dbReference type="GO" id="GO:0005829">
    <property type="term" value="C:cytosol"/>
    <property type="evidence" value="ECO:0007669"/>
    <property type="project" value="TreeGrafter"/>
</dbReference>
<comment type="catalytic activity">
    <reaction evidence="3">
        <text>S-methyl-5'-thioinosine + phosphate = 5-(methylsulfanyl)-alpha-D-ribose 1-phosphate + hypoxanthine</text>
        <dbReference type="Rhea" id="RHEA:30643"/>
        <dbReference type="ChEBI" id="CHEBI:17368"/>
        <dbReference type="ChEBI" id="CHEBI:43474"/>
        <dbReference type="ChEBI" id="CHEBI:48595"/>
        <dbReference type="ChEBI" id="CHEBI:58533"/>
        <dbReference type="EC" id="2.4.2.44"/>
    </reaction>
</comment>
<sequence length="262" mass="27909">MTDSMNRAPVGIIGGTGLTSLSNLQITGEASVTTPWGPPSDRLVKGSLGDQPVVFLARHGNPHRIPPHEVNYRANIQALRDAGVHTIVGVNAVGGIHPEMGPARIVIPDQLIDYTWGRASTFFEGDLAHTTHIDFTWPYDGDARQQLLHAARAAGVPVSDFGVYGATQGPRLETAAEIRRMERDGCDLVGMTGMPEACLAAELGIRYVCLGLVVNWAAGKSDHIITMAEIEQAIDQGMTGVKRILGESVSSLGRLSSLATPQ</sequence>
<comment type="similarity">
    <text evidence="3">Belongs to the PNP/MTAP phosphorylase family. MTAP subfamily.</text>
</comment>
<dbReference type="RefSeq" id="WP_183702209.1">
    <property type="nucleotide sequence ID" value="NZ_JACHFE010000004.1"/>
</dbReference>
<comment type="subunit">
    <text evidence="3">Homotrimer.</text>
</comment>
<keyword evidence="2 3" id="KW-0808">Transferase</keyword>
<dbReference type="InterPro" id="IPR035994">
    <property type="entry name" value="Nucleoside_phosphorylase_sf"/>
</dbReference>
<evidence type="ECO:0000313" key="5">
    <source>
        <dbReference type="EMBL" id="MBB5321219.1"/>
    </source>
</evidence>
<organism evidence="5 6">
    <name type="scientific">Marinobacter oulmenensis</name>
    <dbReference type="NCBI Taxonomy" id="643747"/>
    <lineage>
        <taxon>Bacteria</taxon>
        <taxon>Pseudomonadati</taxon>
        <taxon>Pseudomonadota</taxon>
        <taxon>Gammaproteobacteria</taxon>
        <taxon>Pseudomonadales</taxon>
        <taxon>Marinobacteraceae</taxon>
        <taxon>Marinobacter</taxon>
    </lineage>
</organism>
<dbReference type="PANTHER" id="PTHR42679">
    <property type="entry name" value="S-METHYL-5'-THIOADENOSINE PHOSPHORYLASE"/>
    <property type="match status" value="1"/>
</dbReference>
<dbReference type="GO" id="GO:0006166">
    <property type="term" value="P:purine ribonucleoside salvage"/>
    <property type="evidence" value="ECO:0007669"/>
    <property type="project" value="UniProtKB-UniRule"/>
</dbReference>
<comment type="pathway">
    <text evidence="3">Purine metabolism; purine nucleoside salvage.</text>
</comment>
<protein>
    <recommendedName>
        <fullName evidence="3">Probable S-methyl-5'-thioinosine phosphorylase</fullName>
        <ecNumber evidence="3">2.4.2.44</ecNumber>
    </recommendedName>
    <alternativeName>
        <fullName evidence="3">5'-methylthioinosine phosphorylase</fullName>
        <shortName evidence="3">MTI phosphorylase</shortName>
        <shortName evidence="3">MTIP</shortName>
    </alternativeName>
</protein>
<dbReference type="EC" id="2.4.2.44" evidence="3"/>
<gene>
    <name evidence="5" type="ORF">HNR38_001708</name>
</gene>
<dbReference type="SUPFAM" id="SSF53167">
    <property type="entry name" value="Purine and uridine phosphorylases"/>
    <property type="match status" value="1"/>
</dbReference>
<feature type="binding site" evidence="3">
    <location>
        <begin position="58"/>
        <end position="59"/>
    </location>
    <ligand>
        <name>phosphate</name>
        <dbReference type="ChEBI" id="CHEBI:43474"/>
    </ligand>
</feature>
<reference evidence="5 6" key="1">
    <citation type="submission" date="2020-08" db="EMBL/GenBank/DDBJ databases">
        <title>Genomic Encyclopedia of Type Strains, Phase IV (KMG-IV): sequencing the most valuable type-strain genomes for metagenomic binning, comparative biology and taxonomic classification.</title>
        <authorList>
            <person name="Goeker M."/>
        </authorList>
    </citation>
    <scope>NUCLEOTIDE SEQUENCE [LARGE SCALE GENOMIC DNA]</scope>
    <source>
        <strain evidence="5 6">DSM 22359</strain>
    </source>
</reference>
<feature type="binding site" evidence="3">
    <location>
        <position position="192"/>
    </location>
    <ligand>
        <name>phosphate</name>
        <dbReference type="ChEBI" id="CHEBI:43474"/>
    </ligand>
</feature>
<feature type="binding site" evidence="3">
    <location>
        <position position="191"/>
    </location>
    <ligand>
        <name>substrate</name>
    </ligand>
</feature>
<comment type="miscellaneous">
    <text evidence="3">Although this enzyme belongs to the family of MTA phosphorylases based on sequence homology, it has been shown that conserved amino acid substitutions in the substrate binding pocket convert the substrate specificity of this enzyme from 6-aminopurines to 6-oxopurines.</text>
</comment>
<keyword evidence="1 3" id="KW-0328">Glycosyltransferase</keyword>
<dbReference type="Pfam" id="PF01048">
    <property type="entry name" value="PNP_UDP_1"/>
    <property type="match status" value="1"/>
</dbReference>
<dbReference type="HAMAP" id="MF_01963">
    <property type="entry name" value="MTAP"/>
    <property type="match status" value="1"/>
</dbReference>
<dbReference type="InterPro" id="IPR018099">
    <property type="entry name" value="Purine_phosphorylase-2_CS"/>
</dbReference>
<proteinExistence type="inferred from homology"/>
<evidence type="ECO:0000256" key="1">
    <source>
        <dbReference type="ARBA" id="ARBA00022676"/>
    </source>
</evidence>
<accession>A0A840U7W2</accession>
<feature type="domain" description="Nucleoside phosphorylase" evidence="4">
    <location>
        <begin position="9"/>
        <end position="245"/>
    </location>
</feature>
<evidence type="ECO:0000313" key="6">
    <source>
        <dbReference type="Proteomes" id="UP000591735"/>
    </source>
</evidence>
<comment type="caution">
    <text evidence="5">The sequence shown here is derived from an EMBL/GenBank/DDBJ whole genome shotgun (WGS) entry which is preliminary data.</text>
</comment>
<evidence type="ECO:0000256" key="2">
    <source>
        <dbReference type="ARBA" id="ARBA00022679"/>
    </source>
</evidence>
<name>A0A840U7W2_9GAMM</name>
<dbReference type="UniPathway" id="UPA00606"/>
<keyword evidence="6" id="KW-1185">Reference proteome</keyword>
<feature type="site" description="Important for substrate specificity" evidence="3">
    <location>
        <position position="173"/>
    </location>
</feature>
<dbReference type="GO" id="GO:0019509">
    <property type="term" value="P:L-methionine salvage from methylthioadenosine"/>
    <property type="evidence" value="ECO:0007669"/>
    <property type="project" value="TreeGrafter"/>
</dbReference>
<dbReference type="Proteomes" id="UP000591735">
    <property type="component" value="Unassembled WGS sequence"/>
</dbReference>
<comment type="function">
    <text evidence="3">Catalyzes the reversible phosphorylation of S-methyl-5'-thioinosine (MTI) to hypoxanthine and 5-methylthioribose-1-phosphate. Involved in the breakdown of S-methyl-5'-thioadenosine (MTA), a major by-product of polyamine biosynthesis. Catabolism of (MTA) occurs via deamination to MTI and phosphorolysis to hypoxanthine.</text>
</comment>
<dbReference type="AlphaFoldDB" id="A0A840U7W2"/>
<dbReference type="InterPro" id="IPR010044">
    <property type="entry name" value="MTAP"/>
</dbReference>
<keyword evidence="3" id="KW-0660">Purine salvage</keyword>
<dbReference type="GO" id="GO:0017061">
    <property type="term" value="F:S-methyl-5-thioadenosine phosphorylase activity"/>
    <property type="evidence" value="ECO:0007669"/>
    <property type="project" value="InterPro"/>
</dbReference>
<dbReference type="CDD" id="cd09010">
    <property type="entry name" value="MTAP_SsMTAPII_like_MTIP"/>
    <property type="match status" value="1"/>
</dbReference>
<dbReference type="EMBL" id="JACHFE010000004">
    <property type="protein sequence ID" value="MBB5321219.1"/>
    <property type="molecule type" value="Genomic_DNA"/>
</dbReference>
<dbReference type="Gene3D" id="3.40.50.1580">
    <property type="entry name" value="Nucleoside phosphorylase domain"/>
    <property type="match status" value="1"/>
</dbReference>
<evidence type="ECO:0000259" key="4">
    <source>
        <dbReference type="Pfam" id="PF01048"/>
    </source>
</evidence>
<dbReference type="PROSITE" id="PS01240">
    <property type="entry name" value="PNP_MTAP_2"/>
    <property type="match status" value="1"/>
</dbReference>
<evidence type="ECO:0000256" key="3">
    <source>
        <dbReference type="HAMAP-Rule" id="MF_01963"/>
    </source>
</evidence>
<dbReference type="InterPro" id="IPR000845">
    <property type="entry name" value="Nucleoside_phosphorylase_d"/>
</dbReference>
<feature type="site" description="Important for substrate specificity" evidence="3">
    <location>
        <position position="227"/>
    </location>
</feature>
<feature type="binding site" evidence="3">
    <location>
        <position position="16"/>
    </location>
    <ligand>
        <name>phosphate</name>
        <dbReference type="ChEBI" id="CHEBI:43474"/>
    </ligand>
</feature>